<dbReference type="PANTHER" id="PTHR40761:SF1">
    <property type="entry name" value="CONSERVED INTEGRAL MEMBRANE ALANINE VALINE AND LEUCINE RICH PROTEIN-RELATED"/>
    <property type="match status" value="1"/>
</dbReference>
<sequence>MTASFFVGLAVAFGGALLLAAGSELQSRAVYRAGGRWRSFLVSPRWLLGLLLLGIAVSTNFIALALTPVSAVQSMSVVALAASAAFGSLTGRVSMTRTGVVSVLSCIVGILGFIAILATHPAEDTPALGLHTQFLVTTAILATLTVLGLVAIASGRNTSRSGVRLFGLVVGAMVFGSITAVFKILVTGVLEDGVTTVLTDPNTWLGLGIVAAGGIMANILLQRSHRFFPVPVVVAALTIVDPLTAAVVGITVLGEASLTLLPAAGLVVCGVFACLGVAGVSRLHRAATTDPPSAVRADELSHS</sequence>
<feature type="transmembrane region" description="Helical" evidence="1">
    <location>
        <begin position="202"/>
        <end position="221"/>
    </location>
</feature>
<keyword evidence="1" id="KW-0472">Membrane</keyword>
<dbReference type="EMBL" id="JAUSXK010000001">
    <property type="protein sequence ID" value="MDQ0645351.1"/>
    <property type="molecule type" value="Genomic_DNA"/>
</dbReference>
<comment type="caution">
    <text evidence="2">The sequence shown here is derived from an EMBL/GenBank/DDBJ whole genome shotgun (WGS) entry which is preliminary data.</text>
</comment>
<protein>
    <recommendedName>
        <fullName evidence="4">Magnesium transporter NIPA</fullName>
    </recommendedName>
</protein>
<evidence type="ECO:0000313" key="2">
    <source>
        <dbReference type="EMBL" id="MDQ0645351.1"/>
    </source>
</evidence>
<accession>A0ABU0PDD8</accession>
<feature type="transmembrane region" description="Helical" evidence="1">
    <location>
        <begin position="101"/>
        <end position="122"/>
    </location>
</feature>
<name>A0ABU0PDD8_9MICO</name>
<feature type="transmembrane region" description="Helical" evidence="1">
    <location>
        <begin position="46"/>
        <end position="66"/>
    </location>
</feature>
<feature type="transmembrane region" description="Helical" evidence="1">
    <location>
        <begin position="134"/>
        <end position="153"/>
    </location>
</feature>
<gene>
    <name evidence="2" type="ORF">QFZ46_003511</name>
</gene>
<feature type="transmembrane region" description="Helical" evidence="1">
    <location>
        <begin position="233"/>
        <end position="254"/>
    </location>
</feature>
<evidence type="ECO:0000256" key="1">
    <source>
        <dbReference type="SAM" id="Phobius"/>
    </source>
</evidence>
<proteinExistence type="predicted"/>
<evidence type="ECO:0008006" key="4">
    <source>
        <dbReference type="Google" id="ProtNLM"/>
    </source>
</evidence>
<feature type="transmembrane region" description="Helical" evidence="1">
    <location>
        <begin position="260"/>
        <end position="280"/>
    </location>
</feature>
<reference evidence="2 3" key="1">
    <citation type="submission" date="2023-07" db="EMBL/GenBank/DDBJ databases">
        <title>Comparative genomics of wheat-associated soil bacteria to identify genetic determinants of phenazine resistance.</title>
        <authorList>
            <person name="Mouncey N."/>
        </authorList>
    </citation>
    <scope>NUCLEOTIDE SEQUENCE [LARGE SCALE GENOMIC DNA]</scope>
    <source>
        <strain evidence="2 3">W2I7</strain>
    </source>
</reference>
<evidence type="ECO:0000313" key="3">
    <source>
        <dbReference type="Proteomes" id="UP001239085"/>
    </source>
</evidence>
<keyword evidence="3" id="KW-1185">Reference proteome</keyword>
<feature type="transmembrane region" description="Helical" evidence="1">
    <location>
        <begin position="6"/>
        <end position="25"/>
    </location>
</feature>
<keyword evidence="1" id="KW-1133">Transmembrane helix</keyword>
<feature type="transmembrane region" description="Helical" evidence="1">
    <location>
        <begin position="72"/>
        <end position="89"/>
    </location>
</feature>
<dbReference type="Proteomes" id="UP001239085">
    <property type="component" value="Unassembled WGS sequence"/>
</dbReference>
<feature type="transmembrane region" description="Helical" evidence="1">
    <location>
        <begin position="165"/>
        <end position="190"/>
    </location>
</feature>
<organism evidence="2 3">
    <name type="scientific">Microbacterium murale</name>
    <dbReference type="NCBI Taxonomy" id="1081040"/>
    <lineage>
        <taxon>Bacteria</taxon>
        <taxon>Bacillati</taxon>
        <taxon>Actinomycetota</taxon>
        <taxon>Actinomycetes</taxon>
        <taxon>Micrococcales</taxon>
        <taxon>Microbacteriaceae</taxon>
        <taxon>Microbacterium</taxon>
    </lineage>
</organism>
<keyword evidence="1" id="KW-0812">Transmembrane</keyword>
<dbReference type="PANTHER" id="PTHR40761">
    <property type="entry name" value="CONSERVED INTEGRAL MEMBRANE ALANINE VALINE AND LEUCINE RICH PROTEIN-RELATED"/>
    <property type="match status" value="1"/>
</dbReference>
<dbReference type="RefSeq" id="WP_307363552.1">
    <property type="nucleotide sequence ID" value="NZ_JAUSXK010000001.1"/>
</dbReference>